<comment type="caution">
    <text evidence="2">The sequence shown here is derived from an EMBL/GenBank/DDBJ whole genome shotgun (WGS) entry which is preliminary data.</text>
</comment>
<feature type="non-terminal residue" evidence="2">
    <location>
        <position position="1"/>
    </location>
</feature>
<dbReference type="InterPro" id="IPR019423">
    <property type="entry name" value="7TM_GPCR_serpentine_rcpt_Srj"/>
</dbReference>
<sequence length="309" mass="35430">VGGILTNFLLLFAIRRFSRQSVGTYKYLLAIFASFDIFLTIIHRLTNPVKVIKNAIVSLKLQTVVTIRIKEITGAYCAFFTVPFALMNIHFLYRFWAIRHPEKIILFSNKKFIALISMAPISVFVSWHLICTRIMSGAHDEIGTIRLYEEYFRRYGKKIRDGWILVNFSEEDGMRTLGFISMLTLDVIMIGSFSIAITLAILTYHYITLADTKISSATINLQFKLLIAVCAQTFVPLVFVYLPYMGVNNLAVLRVPAYPVDRVCMQLTACFPLWDALIIIVLIRDYREGVISLVRKKKVIDTKTTVWKT</sequence>
<keyword evidence="1" id="KW-0812">Transmembrane</keyword>
<keyword evidence="1" id="KW-0472">Membrane</keyword>
<dbReference type="InterPro" id="IPR019428">
    <property type="entry name" value="7TM_GPCR_serpentine_rcpt_Str"/>
</dbReference>
<dbReference type="PANTHER" id="PTHR45907:SF16">
    <property type="entry name" value="SERPENTINE RECEPTOR, CLASS J"/>
    <property type="match status" value="1"/>
</dbReference>
<dbReference type="PANTHER" id="PTHR45907">
    <property type="entry name" value="SERPENTINE RECEPTOR, CLASS J"/>
    <property type="match status" value="1"/>
</dbReference>
<dbReference type="EMBL" id="BTRK01000004">
    <property type="protein sequence ID" value="GMR46820.1"/>
    <property type="molecule type" value="Genomic_DNA"/>
</dbReference>
<evidence type="ECO:0000256" key="1">
    <source>
        <dbReference type="SAM" id="Phobius"/>
    </source>
</evidence>
<feature type="transmembrane region" description="Helical" evidence="1">
    <location>
        <begin position="265"/>
        <end position="283"/>
    </location>
</feature>
<reference evidence="3" key="1">
    <citation type="submission" date="2022-10" db="EMBL/GenBank/DDBJ databases">
        <title>Genome assembly of Pristionchus species.</title>
        <authorList>
            <person name="Yoshida K."/>
            <person name="Sommer R.J."/>
        </authorList>
    </citation>
    <scope>NUCLEOTIDE SEQUENCE [LARGE SCALE GENOMIC DNA]</scope>
    <source>
        <strain evidence="3">RS5460</strain>
    </source>
</reference>
<dbReference type="SUPFAM" id="SSF81321">
    <property type="entry name" value="Family A G protein-coupled receptor-like"/>
    <property type="match status" value="1"/>
</dbReference>
<proteinExistence type="predicted"/>
<evidence type="ECO:0000313" key="2">
    <source>
        <dbReference type="EMBL" id="GMR46820.1"/>
    </source>
</evidence>
<feature type="transmembrane region" description="Helical" evidence="1">
    <location>
        <begin position="112"/>
        <end position="130"/>
    </location>
</feature>
<feature type="transmembrane region" description="Helical" evidence="1">
    <location>
        <begin position="179"/>
        <end position="204"/>
    </location>
</feature>
<protein>
    <recommendedName>
        <fullName evidence="4">G protein-coupled receptor</fullName>
    </recommendedName>
</protein>
<feature type="transmembrane region" description="Helical" evidence="1">
    <location>
        <begin position="73"/>
        <end position="92"/>
    </location>
</feature>
<dbReference type="Proteomes" id="UP001328107">
    <property type="component" value="Unassembled WGS sequence"/>
</dbReference>
<keyword evidence="3" id="KW-1185">Reference proteome</keyword>
<name>A0AAN5CLU4_9BILA</name>
<evidence type="ECO:0000313" key="3">
    <source>
        <dbReference type="Proteomes" id="UP001328107"/>
    </source>
</evidence>
<keyword evidence="1" id="KW-1133">Transmembrane helix</keyword>
<dbReference type="AlphaFoldDB" id="A0AAN5CLU4"/>
<evidence type="ECO:0008006" key="4">
    <source>
        <dbReference type="Google" id="ProtNLM"/>
    </source>
</evidence>
<organism evidence="2 3">
    <name type="scientific">Pristionchus mayeri</name>
    <dbReference type="NCBI Taxonomy" id="1317129"/>
    <lineage>
        <taxon>Eukaryota</taxon>
        <taxon>Metazoa</taxon>
        <taxon>Ecdysozoa</taxon>
        <taxon>Nematoda</taxon>
        <taxon>Chromadorea</taxon>
        <taxon>Rhabditida</taxon>
        <taxon>Rhabditina</taxon>
        <taxon>Diplogasteromorpha</taxon>
        <taxon>Diplogasteroidea</taxon>
        <taxon>Neodiplogasteridae</taxon>
        <taxon>Pristionchus</taxon>
    </lineage>
</organism>
<feature type="non-terminal residue" evidence="2">
    <location>
        <position position="309"/>
    </location>
</feature>
<feature type="transmembrane region" description="Helical" evidence="1">
    <location>
        <begin position="25"/>
        <end position="45"/>
    </location>
</feature>
<accession>A0AAN5CLU4</accession>
<gene>
    <name evidence="2" type="ORF">PMAYCL1PPCAC_17015</name>
</gene>
<feature type="transmembrane region" description="Helical" evidence="1">
    <location>
        <begin position="225"/>
        <end position="245"/>
    </location>
</feature>
<dbReference type="Pfam" id="PF10326">
    <property type="entry name" value="7TM_GPCR_Str"/>
    <property type="match status" value="1"/>
</dbReference>